<evidence type="ECO:0000313" key="2">
    <source>
        <dbReference type="Proteomes" id="UP000032515"/>
    </source>
</evidence>
<organism evidence="1 2">
    <name type="scientific">Rhodopseudomonas palustris</name>
    <dbReference type="NCBI Taxonomy" id="1076"/>
    <lineage>
        <taxon>Bacteria</taxon>
        <taxon>Pseudomonadati</taxon>
        <taxon>Pseudomonadota</taxon>
        <taxon>Alphaproteobacteria</taxon>
        <taxon>Hyphomicrobiales</taxon>
        <taxon>Nitrobacteraceae</taxon>
        <taxon>Rhodopseudomonas</taxon>
    </lineage>
</organism>
<name>A0A0D7F3M7_RHOPL</name>
<comment type="caution">
    <text evidence="1">The sequence shown here is derived from an EMBL/GenBank/DDBJ whole genome shotgun (WGS) entry which is preliminary data.</text>
</comment>
<proteinExistence type="predicted"/>
<dbReference type="AlphaFoldDB" id="A0A0D7F3M7"/>
<dbReference type="Proteomes" id="UP000032515">
    <property type="component" value="Unassembled WGS sequence"/>
</dbReference>
<evidence type="ECO:0000313" key="1">
    <source>
        <dbReference type="EMBL" id="KIZ47395.1"/>
    </source>
</evidence>
<accession>A0A0D7F3M7</accession>
<sequence length="198" mass="19453">MEFAAAALSAIGSTFAGAGTVANGAIVLGGAAGPGVFGASAGLGASLGGLSTAASILSGGATVASVLMANQAGQQQAAALNMQASDAEMSARLEQVQGLQRRNSIKAALVDAIGERDVAAAASGVDLSFGTPAIARDQAQIEGSRALTVDQNTESFNRSRLFERAANYRTMAKQASAGGLGKAATLALEGGAKLARRG</sequence>
<dbReference type="PATRIC" id="fig|1076.23.peg.6553"/>
<gene>
    <name evidence="1" type="ORF">OO17_04620</name>
</gene>
<protein>
    <submittedName>
        <fullName evidence="1">Uncharacterized protein</fullName>
    </submittedName>
</protein>
<dbReference type="EMBL" id="JXXE01000085">
    <property type="protein sequence ID" value="KIZ47395.1"/>
    <property type="molecule type" value="Genomic_DNA"/>
</dbReference>
<reference evidence="1 2" key="1">
    <citation type="submission" date="2014-11" db="EMBL/GenBank/DDBJ databases">
        <title>Genomics and ecophysiology of heterotrophic nitrogen fixing bacteria isolated from estuarine surface water.</title>
        <authorList>
            <person name="Bentzon-Tilia M."/>
            <person name="Severin I."/>
            <person name="Hansen L.H."/>
            <person name="Riemann L."/>
        </authorList>
    </citation>
    <scope>NUCLEOTIDE SEQUENCE [LARGE SCALE GENOMIC DNA]</scope>
    <source>
        <strain evidence="1 2">BAL398</strain>
    </source>
</reference>